<feature type="domain" description="Ig-like" evidence="4">
    <location>
        <begin position="49"/>
        <end position="128"/>
    </location>
</feature>
<feature type="transmembrane region" description="Helical" evidence="3">
    <location>
        <begin position="302"/>
        <end position="319"/>
    </location>
</feature>
<dbReference type="AlphaFoldDB" id="A0A6B0RAF6"/>
<evidence type="ECO:0000256" key="1">
    <source>
        <dbReference type="ARBA" id="ARBA00022729"/>
    </source>
</evidence>
<sequence length="357" mass="40330">MLSTRCAAAFKHQERHRSKSLQFTSRLKKLPVQKAALDCERVRKTNELPSPSLHSETDTVRRGQNVSLSCLQQNKSLEITYFLFRGGKCLQTQDGKGEPVTFNLTVSEAHDLGPYKCKVQVANCSKYSLPFNFTFADPVTAPVLNISVIQTKTDRYITLRCISFNGSLPINYIFFEKNITISPVISKDVRKPAEFNITESNTAEVKEYRCKAKNRLPDHAKYSKPVTIPSTGGDCGPFCLQLLLPGLLLVLIIIILVLAFWMLRKYKARKAMKDSAPRVCRNIPMEAGIYANVCENQAGKRILFEILVVILFLVFYPGAKYSQEIHYADPVFQQVAPRDQENSNNSKDGYVYSELVL</sequence>
<dbReference type="PANTHER" id="PTHR36859">
    <property type="entry name" value="PROTEIN HIDE1"/>
    <property type="match status" value="1"/>
</dbReference>
<dbReference type="InterPro" id="IPR013783">
    <property type="entry name" value="Ig-like_fold"/>
</dbReference>
<keyword evidence="3" id="KW-1133">Transmembrane helix</keyword>
<proteinExistence type="predicted"/>
<dbReference type="InterPro" id="IPR007110">
    <property type="entry name" value="Ig-like_dom"/>
</dbReference>
<keyword evidence="3" id="KW-0472">Membrane</keyword>
<evidence type="ECO:0000256" key="3">
    <source>
        <dbReference type="SAM" id="Phobius"/>
    </source>
</evidence>
<dbReference type="EMBL" id="VBQZ03000036">
    <property type="protein sequence ID" value="MXQ87229.1"/>
    <property type="molecule type" value="Genomic_DNA"/>
</dbReference>
<organism evidence="5 6">
    <name type="scientific">Bos mutus</name>
    <name type="common">wild yak</name>
    <dbReference type="NCBI Taxonomy" id="72004"/>
    <lineage>
        <taxon>Eukaryota</taxon>
        <taxon>Metazoa</taxon>
        <taxon>Chordata</taxon>
        <taxon>Craniata</taxon>
        <taxon>Vertebrata</taxon>
        <taxon>Euteleostomi</taxon>
        <taxon>Mammalia</taxon>
        <taxon>Eutheria</taxon>
        <taxon>Laurasiatheria</taxon>
        <taxon>Artiodactyla</taxon>
        <taxon>Ruminantia</taxon>
        <taxon>Pecora</taxon>
        <taxon>Bovidae</taxon>
        <taxon>Bovinae</taxon>
        <taxon>Bos</taxon>
    </lineage>
</organism>
<evidence type="ECO:0000256" key="2">
    <source>
        <dbReference type="ARBA" id="ARBA00023180"/>
    </source>
</evidence>
<keyword evidence="6" id="KW-1185">Reference proteome</keyword>
<accession>A0A6B0RAF6</accession>
<dbReference type="InterPro" id="IPR040438">
    <property type="entry name" value="HIDE1"/>
</dbReference>
<keyword evidence="2" id="KW-0325">Glycoprotein</keyword>
<dbReference type="InterPro" id="IPR036179">
    <property type="entry name" value="Ig-like_dom_sf"/>
</dbReference>
<evidence type="ECO:0000313" key="6">
    <source>
        <dbReference type="Proteomes" id="UP000322234"/>
    </source>
</evidence>
<dbReference type="PANTHER" id="PTHR36859:SF1">
    <property type="entry name" value="PROTEIN HIDE1"/>
    <property type="match status" value="1"/>
</dbReference>
<gene>
    <name evidence="5" type="ORF">E5288_WYG007589</name>
</gene>
<dbReference type="Proteomes" id="UP000322234">
    <property type="component" value="Unassembled WGS sequence"/>
</dbReference>
<keyword evidence="3" id="KW-0812">Transmembrane</keyword>
<dbReference type="Gene3D" id="2.60.40.10">
    <property type="entry name" value="Immunoglobulins"/>
    <property type="match status" value="1"/>
</dbReference>
<evidence type="ECO:0000313" key="5">
    <source>
        <dbReference type="EMBL" id="MXQ87229.1"/>
    </source>
</evidence>
<dbReference type="PROSITE" id="PS50835">
    <property type="entry name" value="IG_LIKE"/>
    <property type="match status" value="1"/>
</dbReference>
<evidence type="ECO:0000259" key="4">
    <source>
        <dbReference type="PROSITE" id="PS50835"/>
    </source>
</evidence>
<keyword evidence="1" id="KW-0732">Signal</keyword>
<reference evidence="5" key="1">
    <citation type="submission" date="2019-10" db="EMBL/GenBank/DDBJ databases">
        <title>The sequence and de novo assembly of the wild yak genome.</title>
        <authorList>
            <person name="Liu Y."/>
        </authorList>
    </citation>
    <scope>NUCLEOTIDE SEQUENCE [LARGE SCALE GENOMIC DNA]</scope>
    <source>
        <strain evidence="5">WY2019</strain>
    </source>
</reference>
<name>A0A6B0RAF6_9CETA</name>
<protein>
    <recommendedName>
        <fullName evidence="4">Ig-like domain-containing protein</fullName>
    </recommendedName>
</protein>
<dbReference type="SUPFAM" id="SSF48726">
    <property type="entry name" value="Immunoglobulin"/>
    <property type="match status" value="1"/>
</dbReference>
<dbReference type="Pfam" id="PF17736">
    <property type="entry name" value="Ig_C17orf99"/>
    <property type="match status" value="1"/>
</dbReference>
<feature type="transmembrane region" description="Helical" evidence="3">
    <location>
        <begin position="242"/>
        <end position="263"/>
    </location>
</feature>
<dbReference type="InterPro" id="IPR040878">
    <property type="entry name" value="IL-40-like_Ig"/>
</dbReference>
<comment type="caution">
    <text evidence="5">The sequence shown here is derived from an EMBL/GenBank/DDBJ whole genome shotgun (WGS) entry which is preliminary data.</text>
</comment>